<dbReference type="OrthoDB" id="5497245at2"/>
<sequence>MTSRLARRFPRRPARGQALLEAALGVTLFVTIIAFGIHLSEVGFLSLKVQEAAVSALWDGTHGRMHLIPATYSEAGDSMRKAGESAQVRYADFKGLSSTMGPGRITQVFTRGTDMQVRCGMDVGVGWAGAVLTRPAYRDNGGTACNAQATLSTWRFPSSFLDEGDGALYQKRQLEDSLARMQVCSVGRPVGGSCSGRFSMLVDDWGLAGELESPTCNIMKQDYINRFFPCTNPAFHAAVWTTYAPTSLPIPIAASNLAEAALLVNPLPPTALAMIGLGMKEQTFWMSSAGEEAANFIQVMPLLDPISKVWPTTPGSLIGVTTAPYGAAYVKRKPMRGCFLGLDCD</sequence>
<dbReference type="EMBL" id="CP004025">
    <property type="protein sequence ID" value="AGC41729.1"/>
    <property type="molecule type" value="Genomic_DNA"/>
</dbReference>
<evidence type="ECO:0000313" key="3">
    <source>
        <dbReference type="Proteomes" id="UP000011131"/>
    </source>
</evidence>
<reference evidence="2 3" key="1">
    <citation type="journal article" date="2013" name="Genome Announc.">
        <title>Complete genome sequence of Myxococcus stipitatus strain DSM 14675, a fruiting myxobacterium.</title>
        <authorList>
            <person name="Huntley S."/>
            <person name="Kneip S."/>
            <person name="Treuner-Lange A."/>
            <person name="Sogaard-Andersen L."/>
        </authorList>
    </citation>
    <scope>NUCLEOTIDE SEQUENCE [LARGE SCALE GENOMIC DNA]</scope>
    <source>
        <strain evidence="3">DSM 14675 / JCM 12634 / Mx s8</strain>
    </source>
</reference>
<gene>
    <name evidence="2" type="ordered locus">MYSTI_00371</name>
</gene>
<dbReference type="RefSeq" id="WP_015345992.1">
    <property type="nucleotide sequence ID" value="NC_020126.1"/>
</dbReference>
<name>L7U5G3_MYXSD</name>
<dbReference type="eggNOG" id="ENOG50319IK">
    <property type="taxonomic scope" value="Bacteria"/>
</dbReference>
<keyword evidence="1" id="KW-1133">Transmembrane helix</keyword>
<organism evidence="2 3">
    <name type="scientific">Myxococcus stipitatus (strain DSM 14675 / JCM 12634 / Mx s8)</name>
    <dbReference type="NCBI Taxonomy" id="1278073"/>
    <lineage>
        <taxon>Bacteria</taxon>
        <taxon>Pseudomonadati</taxon>
        <taxon>Myxococcota</taxon>
        <taxon>Myxococcia</taxon>
        <taxon>Myxococcales</taxon>
        <taxon>Cystobacterineae</taxon>
        <taxon>Myxococcaceae</taxon>
        <taxon>Myxococcus</taxon>
    </lineage>
</organism>
<protein>
    <submittedName>
        <fullName evidence="2">Pilus biogenesis operon protein</fullName>
    </submittedName>
</protein>
<evidence type="ECO:0000256" key="1">
    <source>
        <dbReference type="SAM" id="Phobius"/>
    </source>
</evidence>
<dbReference type="HOGENOM" id="CLU_830831_0_0_7"/>
<evidence type="ECO:0000313" key="2">
    <source>
        <dbReference type="EMBL" id="AGC41729.1"/>
    </source>
</evidence>
<feature type="transmembrane region" description="Helical" evidence="1">
    <location>
        <begin position="20"/>
        <end position="39"/>
    </location>
</feature>
<keyword evidence="1" id="KW-0472">Membrane</keyword>
<proteinExistence type="predicted"/>
<dbReference type="Proteomes" id="UP000011131">
    <property type="component" value="Chromosome"/>
</dbReference>
<dbReference type="STRING" id="1278073.MYSTI_00371"/>
<dbReference type="AlphaFoldDB" id="L7U5G3"/>
<dbReference type="PATRIC" id="fig|1278073.3.peg.391"/>
<accession>L7U5G3</accession>
<keyword evidence="1" id="KW-0812">Transmembrane</keyword>
<dbReference type="KEGG" id="msd:MYSTI_00371"/>
<keyword evidence="3" id="KW-1185">Reference proteome</keyword>